<dbReference type="SUPFAM" id="SSF57535">
    <property type="entry name" value="Complement control module/SCR domain"/>
    <property type="match status" value="4"/>
</dbReference>
<dbReference type="PANTHER" id="PTHR45785">
    <property type="entry name" value="COMPLEMENT FACTOR H-RELATED"/>
    <property type="match status" value="1"/>
</dbReference>
<evidence type="ECO:0000256" key="5">
    <source>
        <dbReference type="PROSITE-ProRule" id="PRU00302"/>
    </source>
</evidence>
<dbReference type="InterPro" id="IPR051503">
    <property type="entry name" value="ComplSys_Reg/VirEntry_Med"/>
</dbReference>
<sequence length="281" mass="31604">KYCKISIILLYIIVVMSMSAKAEVSTEVTCQDQELSNVQILMGHPGITAPYLPGHVLVFKCTDVNMKMYGQRTIECQSNGKWDYPYPKCLETACVANLANMIIEGCPHPGVVYMPGDRLKVSCVQGLILQGPDVITCQEDGQWSSPFPSCVVETTCGPPPTLSHLNADTKLFLDSKITKYSLGKKVEYACFQTYIMEGDPFVICQQGTWREQFKCIPPCLASVEKMDKRNIELKKGGRERMYNPQMDHITFVCKKGTYKKGNSVQFRQQCLYGEMTLPECE</sequence>
<proteinExistence type="predicted"/>
<feature type="chain" id="PRO_5040734665" evidence="6">
    <location>
        <begin position="23"/>
        <end position="281"/>
    </location>
</feature>
<feature type="domain" description="Sushi" evidence="7">
    <location>
        <begin position="154"/>
        <end position="221"/>
    </location>
</feature>
<dbReference type="Pfam" id="PF00084">
    <property type="entry name" value="Sushi"/>
    <property type="match status" value="3"/>
</dbReference>
<keyword evidence="3 6" id="KW-0732">Signal</keyword>
<evidence type="ECO:0000313" key="8">
    <source>
        <dbReference type="EMBL" id="KAI7791386.1"/>
    </source>
</evidence>
<dbReference type="Proteomes" id="UP001059041">
    <property type="component" value="Linkage Group LG25"/>
</dbReference>
<comment type="caution">
    <text evidence="8">The sequence shown here is derived from an EMBL/GenBank/DDBJ whole genome shotgun (WGS) entry which is preliminary data.</text>
</comment>
<reference evidence="8" key="1">
    <citation type="submission" date="2021-02" db="EMBL/GenBank/DDBJ databases">
        <title>Comparative genomics reveals that relaxation of natural selection precedes convergent phenotypic evolution of cavefish.</title>
        <authorList>
            <person name="Peng Z."/>
        </authorList>
    </citation>
    <scope>NUCLEOTIDE SEQUENCE</scope>
    <source>
        <tissue evidence="8">Muscle</tissue>
    </source>
</reference>
<evidence type="ECO:0000256" key="3">
    <source>
        <dbReference type="ARBA" id="ARBA00022729"/>
    </source>
</evidence>
<feature type="domain" description="Sushi" evidence="7">
    <location>
        <begin position="104"/>
        <end position="152"/>
    </location>
</feature>
<evidence type="ECO:0000256" key="6">
    <source>
        <dbReference type="SAM" id="SignalP"/>
    </source>
</evidence>
<organism evidence="8 9">
    <name type="scientific">Triplophysa rosa</name>
    <name type="common">Cave loach</name>
    <dbReference type="NCBI Taxonomy" id="992332"/>
    <lineage>
        <taxon>Eukaryota</taxon>
        <taxon>Metazoa</taxon>
        <taxon>Chordata</taxon>
        <taxon>Craniata</taxon>
        <taxon>Vertebrata</taxon>
        <taxon>Euteleostomi</taxon>
        <taxon>Actinopterygii</taxon>
        <taxon>Neopterygii</taxon>
        <taxon>Teleostei</taxon>
        <taxon>Ostariophysi</taxon>
        <taxon>Cypriniformes</taxon>
        <taxon>Nemacheilidae</taxon>
        <taxon>Triplophysa</taxon>
    </lineage>
</organism>
<keyword evidence="4 5" id="KW-1015">Disulfide bond</keyword>
<dbReference type="InterPro" id="IPR035976">
    <property type="entry name" value="Sushi/SCR/CCP_sf"/>
</dbReference>
<evidence type="ECO:0000256" key="1">
    <source>
        <dbReference type="ARBA" id="ARBA00004328"/>
    </source>
</evidence>
<dbReference type="AlphaFoldDB" id="A0A9W7W8P8"/>
<evidence type="ECO:0000313" key="9">
    <source>
        <dbReference type="Proteomes" id="UP001059041"/>
    </source>
</evidence>
<feature type="disulfide bond" evidence="5">
    <location>
        <begin position="123"/>
        <end position="150"/>
    </location>
</feature>
<feature type="domain" description="Sushi" evidence="7">
    <location>
        <begin position="28"/>
        <end position="91"/>
    </location>
</feature>
<dbReference type="CDD" id="cd00033">
    <property type="entry name" value="CCP"/>
    <property type="match status" value="3"/>
</dbReference>
<accession>A0A9W7W8P8</accession>
<feature type="signal peptide" evidence="6">
    <location>
        <begin position="1"/>
        <end position="22"/>
    </location>
</feature>
<dbReference type="PANTHER" id="PTHR45785:SF2">
    <property type="entry name" value="COMPLEMENT FACTOR H-RELATED"/>
    <property type="match status" value="1"/>
</dbReference>
<keyword evidence="2 5" id="KW-0768">Sushi</keyword>
<evidence type="ECO:0000256" key="4">
    <source>
        <dbReference type="ARBA" id="ARBA00023157"/>
    </source>
</evidence>
<dbReference type="InterPro" id="IPR000436">
    <property type="entry name" value="Sushi_SCR_CCP_dom"/>
</dbReference>
<protein>
    <submittedName>
        <fullName evidence="8">Sushi</fullName>
    </submittedName>
</protein>
<name>A0A9W7W8P8_TRIRA</name>
<comment type="caution">
    <text evidence="5">Lacks conserved residue(s) required for the propagation of feature annotation.</text>
</comment>
<dbReference type="PROSITE" id="PS50923">
    <property type="entry name" value="SUSHI"/>
    <property type="match status" value="3"/>
</dbReference>
<evidence type="ECO:0000259" key="7">
    <source>
        <dbReference type="PROSITE" id="PS50923"/>
    </source>
</evidence>
<dbReference type="SMART" id="SM00032">
    <property type="entry name" value="CCP"/>
    <property type="match status" value="3"/>
</dbReference>
<gene>
    <name evidence="8" type="ORF">IRJ41_018777</name>
</gene>
<feature type="non-terminal residue" evidence="8">
    <location>
        <position position="281"/>
    </location>
</feature>
<dbReference type="EMBL" id="JAFHDT010000025">
    <property type="protein sequence ID" value="KAI7791386.1"/>
    <property type="molecule type" value="Genomic_DNA"/>
</dbReference>
<dbReference type="Gene3D" id="2.10.70.10">
    <property type="entry name" value="Complement Module, domain 1"/>
    <property type="match status" value="4"/>
</dbReference>
<comment type="subcellular location">
    <subcellularLocation>
        <location evidence="1">Virion</location>
    </subcellularLocation>
</comment>
<keyword evidence="9" id="KW-1185">Reference proteome</keyword>
<evidence type="ECO:0000256" key="2">
    <source>
        <dbReference type="ARBA" id="ARBA00022659"/>
    </source>
</evidence>